<protein>
    <submittedName>
        <fullName evidence="1">Uncharacterized protein</fullName>
    </submittedName>
</protein>
<proteinExistence type="predicted"/>
<keyword evidence="2" id="KW-1185">Reference proteome</keyword>
<accession>A0A2Z7BJ22</accession>
<dbReference type="Proteomes" id="UP000250235">
    <property type="component" value="Unassembled WGS sequence"/>
</dbReference>
<dbReference type="AlphaFoldDB" id="A0A2Z7BJ22"/>
<evidence type="ECO:0000313" key="2">
    <source>
        <dbReference type="Proteomes" id="UP000250235"/>
    </source>
</evidence>
<name>A0A2Z7BJ22_9LAMI</name>
<organism evidence="1 2">
    <name type="scientific">Dorcoceras hygrometricum</name>
    <dbReference type="NCBI Taxonomy" id="472368"/>
    <lineage>
        <taxon>Eukaryota</taxon>
        <taxon>Viridiplantae</taxon>
        <taxon>Streptophyta</taxon>
        <taxon>Embryophyta</taxon>
        <taxon>Tracheophyta</taxon>
        <taxon>Spermatophyta</taxon>
        <taxon>Magnoliopsida</taxon>
        <taxon>eudicotyledons</taxon>
        <taxon>Gunneridae</taxon>
        <taxon>Pentapetalae</taxon>
        <taxon>asterids</taxon>
        <taxon>lamiids</taxon>
        <taxon>Lamiales</taxon>
        <taxon>Gesneriaceae</taxon>
        <taxon>Didymocarpoideae</taxon>
        <taxon>Trichosporeae</taxon>
        <taxon>Loxocarpinae</taxon>
        <taxon>Dorcoceras</taxon>
    </lineage>
</organism>
<gene>
    <name evidence="1" type="ORF">F511_43344</name>
</gene>
<sequence>MAAARRRPPQTDRARPRLARHLPASRPAIAQPVRMGCCPTSQPACYDRAASARPQARHHRAMHGAWMAHAPPVNRATMREGGSKRSANNCATAREATAKNLGRHAHQVRRLSRAHMSTVEGALPCTVAPWPVSSKKISNVYDL</sequence>
<reference evidence="1 2" key="1">
    <citation type="journal article" date="2015" name="Proc. Natl. Acad. Sci. U.S.A.">
        <title>The resurrection genome of Boea hygrometrica: A blueprint for survival of dehydration.</title>
        <authorList>
            <person name="Xiao L."/>
            <person name="Yang G."/>
            <person name="Zhang L."/>
            <person name="Yang X."/>
            <person name="Zhao S."/>
            <person name="Ji Z."/>
            <person name="Zhou Q."/>
            <person name="Hu M."/>
            <person name="Wang Y."/>
            <person name="Chen M."/>
            <person name="Xu Y."/>
            <person name="Jin H."/>
            <person name="Xiao X."/>
            <person name="Hu G."/>
            <person name="Bao F."/>
            <person name="Hu Y."/>
            <person name="Wan P."/>
            <person name="Li L."/>
            <person name="Deng X."/>
            <person name="Kuang T."/>
            <person name="Xiang C."/>
            <person name="Zhu J.K."/>
            <person name="Oliver M.J."/>
            <person name="He Y."/>
        </authorList>
    </citation>
    <scope>NUCLEOTIDE SEQUENCE [LARGE SCALE GENOMIC DNA]</scope>
    <source>
        <strain evidence="2">cv. XS01</strain>
    </source>
</reference>
<evidence type="ECO:0000313" key="1">
    <source>
        <dbReference type="EMBL" id="KZV34105.1"/>
    </source>
</evidence>
<dbReference type="EMBL" id="KV005361">
    <property type="protein sequence ID" value="KZV34105.1"/>
    <property type="molecule type" value="Genomic_DNA"/>
</dbReference>